<evidence type="ECO:0000313" key="2">
    <source>
        <dbReference type="EMBL" id="GAO31031.1"/>
    </source>
</evidence>
<dbReference type="Proteomes" id="UP000032900">
    <property type="component" value="Unassembled WGS sequence"/>
</dbReference>
<dbReference type="InterPro" id="IPR033803">
    <property type="entry name" value="CBD-like_Golvesin-Xly"/>
</dbReference>
<name>A0A0E9M0Y3_9BACT</name>
<dbReference type="RefSeq" id="WP_062126684.1">
    <property type="nucleotide sequence ID" value="NZ_BAZW01000036.1"/>
</dbReference>
<proteinExistence type="predicted"/>
<dbReference type="Pfam" id="PF25275">
    <property type="entry name" value="Golvesin_C"/>
    <property type="match status" value="1"/>
</dbReference>
<dbReference type="OrthoDB" id="719733at2"/>
<evidence type="ECO:0000313" key="3">
    <source>
        <dbReference type="Proteomes" id="UP000032900"/>
    </source>
</evidence>
<evidence type="ECO:0000259" key="1">
    <source>
        <dbReference type="Pfam" id="PF25275"/>
    </source>
</evidence>
<dbReference type="GO" id="GO:0016829">
    <property type="term" value="F:lyase activity"/>
    <property type="evidence" value="ECO:0007669"/>
    <property type="project" value="UniProtKB-KW"/>
</dbReference>
<dbReference type="AlphaFoldDB" id="A0A0E9M0Y3"/>
<organism evidence="2 3">
    <name type="scientific">Geofilum rubicundum JCM 15548</name>
    <dbReference type="NCBI Taxonomy" id="1236989"/>
    <lineage>
        <taxon>Bacteria</taxon>
        <taxon>Pseudomonadati</taxon>
        <taxon>Bacteroidota</taxon>
        <taxon>Bacteroidia</taxon>
        <taxon>Marinilabiliales</taxon>
        <taxon>Marinilabiliaceae</taxon>
        <taxon>Geofilum</taxon>
    </lineage>
</organism>
<sequence length="182" mass="20819">MKERTLPQNEIIIDNEDPGFSIASSEEVKTLKEWLLKRERGRAQAYSFFESHNPKPVWTTTLGENYHGGFLQSAVLKAAGNGDDLARWQCQLPEEGIYEVQVYIPRHMNVGWRHRNSKGGFHYEILHANGIEEVETPPVREKNGWVSLGHYFFNQGEAAVELSDKTDFPYVAADAVKWVKTK</sequence>
<keyword evidence="3" id="KW-1185">Reference proteome</keyword>
<keyword evidence="2" id="KW-0456">Lyase</keyword>
<dbReference type="EMBL" id="BAZW01000036">
    <property type="protein sequence ID" value="GAO31031.1"/>
    <property type="molecule type" value="Genomic_DNA"/>
</dbReference>
<protein>
    <submittedName>
        <fullName evidence="2">Putative xanthan lyase XalB</fullName>
    </submittedName>
</protein>
<feature type="domain" description="Golvesin/Xly CBD-like" evidence="1">
    <location>
        <begin position="58"/>
        <end position="179"/>
    </location>
</feature>
<accession>A0A0E9M0Y3</accession>
<comment type="caution">
    <text evidence="2">The sequence shown here is derived from an EMBL/GenBank/DDBJ whole genome shotgun (WGS) entry which is preliminary data.</text>
</comment>
<gene>
    <name evidence="2" type="ORF">JCM15548_13363</name>
</gene>
<reference evidence="2 3" key="1">
    <citation type="journal article" date="2015" name="Microbes Environ.">
        <title>Distribution and evolution of nitrogen fixation genes in the phylum bacteroidetes.</title>
        <authorList>
            <person name="Inoue J."/>
            <person name="Oshima K."/>
            <person name="Suda W."/>
            <person name="Sakamoto M."/>
            <person name="Iino T."/>
            <person name="Noda S."/>
            <person name="Hongoh Y."/>
            <person name="Hattori M."/>
            <person name="Ohkuma M."/>
        </authorList>
    </citation>
    <scope>NUCLEOTIDE SEQUENCE [LARGE SCALE GENOMIC DNA]</scope>
    <source>
        <strain evidence="2">JCM 15548</strain>
    </source>
</reference>
<dbReference type="STRING" id="1236989.JCM15548_13363"/>